<gene>
    <name evidence="2" type="ORF">ASIM_LOCUS17228</name>
</gene>
<dbReference type="WBParaSite" id="ASIM_0001782601-mRNA-1">
    <property type="protein sequence ID" value="ASIM_0001782601-mRNA-1"/>
    <property type="gene ID" value="ASIM_0001782601"/>
</dbReference>
<keyword evidence="3" id="KW-1185">Reference proteome</keyword>
<reference evidence="4" key="1">
    <citation type="submission" date="2017-02" db="UniProtKB">
        <authorList>
            <consortium name="WormBaseParasite"/>
        </authorList>
    </citation>
    <scope>IDENTIFICATION</scope>
</reference>
<protein>
    <submittedName>
        <fullName evidence="4">Death domain-associated protein 6</fullName>
    </submittedName>
</protein>
<evidence type="ECO:0000313" key="3">
    <source>
        <dbReference type="Proteomes" id="UP000267096"/>
    </source>
</evidence>
<name>A0A0M3KA30_ANISI</name>
<dbReference type="Proteomes" id="UP000267096">
    <property type="component" value="Unassembled WGS sequence"/>
</dbReference>
<proteinExistence type="predicted"/>
<evidence type="ECO:0000256" key="1">
    <source>
        <dbReference type="SAM" id="MobiDB-lite"/>
    </source>
</evidence>
<feature type="region of interest" description="Disordered" evidence="1">
    <location>
        <begin position="1"/>
        <end position="39"/>
    </location>
</feature>
<dbReference type="EMBL" id="UYRR01033881">
    <property type="protein sequence ID" value="VDK59839.1"/>
    <property type="molecule type" value="Genomic_DNA"/>
</dbReference>
<reference evidence="2 3" key="2">
    <citation type="submission" date="2018-11" db="EMBL/GenBank/DDBJ databases">
        <authorList>
            <consortium name="Pathogen Informatics"/>
        </authorList>
    </citation>
    <scope>NUCLEOTIDE SEQUENCE [LARGE SCALE GENOMIC DNA]</scope>
</reference>
<evidence type="ECO:0000313" key="4">
    <source>
        <dbReference type="WBParaSite" id="ASIM_0001782601-mRNA-1"/>
    </source>
</evidence>
<organism evidence="4">
    <name type="scientific">Anisakis simplex</name>
    <name type="common">Herring worm</name>
    <dbReference type="NCBI Taxonomy" id="6269"/>
    <lineage>
        <taxon>Eukaryota</taxon>
        <taxon>Metazoa</taxon>
        <taxon>Ecdysozoa</taxon>
        <taxon>Nematoda</taxon>
        <taxon>Chromadorea</taxon>
        <taxon>Rhabditida</taxon>
        <taxon>Spirurina</taxon>
        <taxon>Ascaridomorpha</taxon>
        <taxon>Ascaridoidea</taxon>
        <taxon>Anisakidae</taxon>
        <taxon>Anisakis</taxon>
        <taxon>Anisakis simplex complex</taxon>
    </lineage>
</organism>
<feature type="compositionally biased region" description="Basic and acidic residues" evidence="1">
    <location>
        <begin position="15"/>
        <end position="29"/>
    </location>
</feature>
<evidence type="ECO:0000313" key="2">
    <source>
        <dbReference type="EMBL" id="VDK59839.1"/>
    </source>
</evidence>
<sequence length="95" mass="11118">MDEAQQIYGAQDVEELSRQEKDSDEKLIQEEGPTCSHTADAHIAPISGEAVSSRECDNHIDTKDLLKEAERKFRRERDRVVDQVKGEWRRFTRRF</sequence>
<accession>A0A0M3KA30</accession>
<dbReference type="AlphaFoldDB" id="A0A0M3KA30"/>